<dbReference type="EMBL" id="JAMZMM010000133">
    <property type="protein sequence ID" value="MCP2729674.1"/>
    <property type="molecule type" value="Genomic_DNA"/>
</dbReference>
<accession>A0AAE3KMW6</accession>
<dbReference type="Gene3D" id="3.40.50.410">
    <property type="entry name" value="von Willebrand factor, type A domain"/>
    <property type="match status" value="1"/>
</dbReference>
<gene>
    <name evidence="1" type="ORF">NJ959_14570</name>
</gene>
<protein>
    <recommendedName>
        <fullName evidence="3">VWFA domain-containing protein</fullName>
    </recommendedName>
</protein>
<reference evidence="1" key="1">
    <citation type="submission" date="2022-06" db="EMBL/GenBank/DDBJ databases">
        <title>New cyanobacteria of genus Symplocastrum in benthos of Lake Baikal.</title>
        <authorList>
            <person name="Sorokovikova E."/>
            <person name="Tikhonova I."/>
            <person name="Krasnopeev A."/>
            <person name="Evseev P."/>
            <person name="Gladkikh A."/>
            <person name="Belykh O."/>
        </authorList>
    </citation>
    <scope>NUCLEOTIDE SEQUENCE</scope>
    <source>
        <strain evidence="1">BBK-W-15</strain>
    </source>
</reference>
<dbReference type="SUPFAM" id="SSF53300">
    <property type="entry name" value="vWA-like"/>
    <property type="match status" value="1"/>
</dbReference>
<comment type="caution">
    <text evidence="1">The sequence shown here is derived from an EMBL/GenBank/DDBJ whole genome shotgun (WGS) entry which is preliminary data.</text>
</comment>
<sequence length="131" mass="13819">MSIPIQVSPATNDLSLSIDQTLAEVVKVTIPKSGVVPKVDVYFMADTTSSMAPAIAAVKSGMVDILNRTQALGSDVWFGVGNYKDFPAPAVGRHPYVFPHPCTLSANLPDVIAAVDPWTITAGFDLSASPF</sequence>
<name>A0AAE3KMW6_9CYAN</name>
<evidence type="ECO:0000313" key="1">
    <source>
        <dbReference type="EMBL" id="MCP2729674.1"/>
    </source>
</evidence>
<proteinExistence type="predicted"/>
<feature type="non-terminal residue" evidence="1">
    <location>
        <position position="131"/>
    </location>
</feature>
<dbReference type="AlphaFoldDB" id="A0AAE3KMW6"/>
<evidence type="ECO:0008006" key="3">
    <source>
        <dbReference type="Google" id="ProtNLM"/>
    </source>
</evidence>
<organism evidence="1 2">
    <name type="scientific">Limnofasciculus baicalensis BBK-W-15</name>
    <dbReference type="NCBI Taxonomy" id="2699891"/>
    <lineage>
        <taxon>Bacteria</taxon>
        <taxon>Bacillati</taxon>
        <taxon>Cyanobacteriota</taxon>
        <taxon>Cyanophyceae</taxon>
        <taxon>Coleofasciculales</taxon>
        <taxon>Coleofasciculaceae</taxon>
        <taxon>Limnofasciculus</taxon>
        <taxon>Limnofasciculus baicalensis</taxon>
    </lineage>
</organism>
<dbReference type="InterPro" id="IPR036465">
    <property type="entry name" value="vWFA_dom_sf"/>
</dbReference>
<keyword evidence="2" id="KW-1185">Reference proteome</keyword>
<evidence type="ECO:0000313" key="2">
    <source>
        <dbReference type="Proteomes" id="UP001204953"/>
    </source>
</evidence>
<dbReference type="Proteomes" id="UP001204953">
    <property type="component" value="Unassembled WGS sequence"/>
</dbReference>